<keyword evidence="4 6" id="KW-1133">Transmembrane helix</keyword>
<dbReference type="GO" id="GO:0005802">
    <property type="term" value="C:trans-Golgi network"/>
    <property type="evidence" value="ECO:0007669"/>
    <property type="project" value="TreeGrafter"/>
</dbReference>
<evidence type="ECO:0000256" key="5">
    <source>
        <dbReference type="ARBA" id="ARBA00023136"/>
    </source>
</evidence>
<proteinExistence type="predicted"/>
<dbReference type="Proteomes" id="UP000887116">
    <property type="component" value="Unassembled WGS sequence"/>
</dbReference>
<dbReference type="Pfam" id="PF09451">
    <property type="entry name" value="ATG27"/>
    <property type="match status" value="1"/>
</dbReference>
<reference evidence="7" key="1">
    <citation type="submission" date="2020-07" db="EMBL/GenBank/DDBJ databases">
        <title>Multicomponent nature underlies the extraordinary mechanical properties of spider dragline silk.</title>
        <authorList>
            <person name="Kono N."/>
            <person name="Nakamura H."/>
            <person name="Mori M."/>
            <person name="Yoshida Y."/>
            <person name="Ohtoshi R."/>
            <person name="Malay A.D."/>
            <person name="Moran D.A.P."/>
            <person name="Tomita M."/>
            <person name="Numata K."/>
            <person name="Arakawa K."/>
        </authorList>
    </citation>
    <scope>NUCLEOTIDE SEQUENCE</scope>
</reference>
<dbReference type="EMBL" id="BMAO01032936">
    <property type="protein sequence ID" value="GFQ85835.1"/>
    <property type="molecule type" value="Genomic_DNA"/>
</dbReference>
<dbReference type="GO" id="GO:0000139">
    <property type="term" value="C:Golgi membrane"/>
    <property type="evidence" value="ECO:0007669"/>
    <property type="project" value="UniProtKB-SubCell"/>
</dbReference>
<accession>A0A8X6KTB3</accession>
<sequence>MNFSSYFISRNLTVILNCSESDDYYLTIDSIETSENSSVVMTLNTKCACRPYKCLALTPEEPSHGLSTGSKLLIAFFTIAGAYFLVGIIWNFCNGAHGVELVPNLDFWNELPKLIIEGVIFTCSCFGRKSSYGEV</sequence>
<dbReference type="AlphaFoldDB" id="A0A8X6KTB3"/>
<comment type="subcellular location">
    <subcellularLocation>
        <location evidence="1">Membrane</location>
        <topology evidence="1">Single-pass membrane protein</topology>
    </subcellularLocation>
</comment>
<evidence type="ECO:0000256" key="1">
    <source>
        <dbReference type="ARBA" id="ARBA00004167"/>
    </source>
</evidence>
<evidence type="ECO:0000256" key="4">
    <source>
        <dbReference type="ARBA" id="ARBA00022989"/>
    </source>
</evidence>
<keyword evidence="5 6" id="KW-0472">Membrane</keyword>
<keyword evidence="3" id="KW-0732">Signal</keyword>
<feature type="transmembrane region" description="Helical" evidence="6">
    <location>
        <begin position="72"/>
        <end position="92"/>
    </location>
</feature>
<protein>
    <submittedName>
        <fullName evidence="7">Uncharacterized protein</fullName>
    </submittedName>
</protein>
<dbReference type="InterPro" id="IPR018939">
    <property type="entry name" value="Autophagy-rel_prot_27"/>
</dbReference>
<name>A0A8X6KTB3_TRICU</name>
<dbReference type="PANTHER" id="PTHR15071">
    <property type="entry name" value="MANNOSE-6-PHOSPHATE RECEPTOR FAMILY MEMBER"/>
    <property type="match status" value="1"/>
</dbReference>
<evidence type="ECO:0000313" key="8">
    <source>
        <dbReference type="Proteomes" id="UP000887116"/>
    </source>
</evidence>
<keyword evidence="2 6" id="KW-0812">Transmembrane</keyword>
<organism evidence="7 8">
    <name type="scientific">Trichonephila clavata</name>
    <name type="common">Joro spider</name>
    <name type="synonym">Nephila clavata</name>
    <dbReference type="NCBI Taxonomy" id="2740835"/>
    <lineage>
        <taxon>Eukaryota</taxon>
        <taxon>Metazoa</taxon>
        <taxon>Ecdysozoa</taxon>
        <taxon>Arthropoda</taxon>
        <taxon>Chelicerata</taxon>
        <taxon>Arachnida</taxon>
        <taxon>Araneae</taxon>
        <taxon>Araneomorphae</taxon>
        <taxon>Entelegynae</taxon>
        <taxon>Araneoidea</taxon>
        <taxon>Nephilidae</taxon>
        <taxon>Trichonephila</taxon>
    </lineage>
</organism>
<evidence type="ECO:0000256" key="3">
    <source>
        <dbReference type="ARBA" id="ARBA00022729"/>
    </source>
</evidence>
<evidence type="ECO:0000313" key="7">
    <source>
        <dbReference type="EMBL" id="GFQ85835.1"/>
    </source>
</evidence>
<keyword evidence="8" id="KW-1185">Reference proteome</keyword>
<gene>
    <name evidence="7" type="primary">NCL1_40986</name>
    <name evidence="7" type="ORF">TNCT_396821</name>
</gene>
<evidence type="ECO:0000256" key="6">
    <source>
        <dbReference type="SAM" id="Phobius"/>
    </source>
</evidence>
<evidence type="ECO:0000256" key="2">
    <source>
        <dbReference type="ARBA" id="ARBA00022692"/>
    </source>
</evidence>
<comment type="caution">
    <text evidence="7">The sequence shown here is derived from an EMBL/GenBank/DDBJ whole genome shotgun (WGS) entry which is preliminary data.</text>
</comment>
<dbReference type="PANTHER" id="PTHR15071:SF0">
    <property type="entry name" value="MANNOSE 6-PHOSPHATE RECEPTOR-LIKE PROTEIN 1"/>
    <property type="match status" value="1"/>
</dbReference>
<dbReference type="OrthoDB" id="29460at2759"/>